<name>A0A5B8UUC6_9SPHI</name>
<evidence type="ECO:0000256" key="1">
    <source>
        <dbReference type="SAM" id="Phobius"/>
    </source>
</evidence>
<dbReference type="Proteomes" id="UP000321479">
    <property type="component" value="Chromosome"/>
</dbReference>
<evidence type="ECO:0000313" key="2">
    <source>
        <dbReference type="EMBL" id="QEC62522.1"/>
    </source>
</evidence>
<dbReference type="RefSeq" id="WP_147031099.1">
    <property type="nucleotide sequence ID" value="NZ_CP042436.1"/>
</dbReference>
<protein>
    <submittedName>
        <fullName evidence="2">Uncharacterized protein</fullName>
    </submittedName>
</protein>
<gene>
    <name evidence="2" type="ORF">FRZ54_07945</name>
</gene>
<keyword evidence="1" id="KW-1133">Transmembrane helix</keyword>
<feature type="transmembrane region" description="Helical" evidence="1">
    <location>
        <begin position="186"/>
        <end position="205"/>
    </location>
</feature>
<reference evidence="2 3" key="1">
    <citation type="journal article" date="2017" name="Curr. Microbiol.">
        <title>Mucilaginibacter ginsenosidivorans sp. nov., Isolated from Soil of Ginseng Field.</title>
        <authorList>
            <person name="Kim M.M."/>
            <person name="Siddiqi M.Z."/>
            <person name="Im W.T."/>
        </authorList>
    </citation>
    <scope>NUCLEOTIDE SEQUENCE [LARGE SCALE GENOMIC DNA]</scope>
    <source>
        <strain evidence="2 3">Gsoil 3017</strain>
    </source>
</reference>
<keyword evidence="1" id="KW-0812">Transmembrane</keyword>
<dbReference type="KEGG" id="mgin:FRZ54_07945"/>
<sequence length="230" mass="26681">MNLTDQKIENELRLKRIKPEAFIAQFENYFDDVATTYQVTSREIRQQRKNIKAHFKPYHHFTNIMDIGDITNKVLAHSEAAKQAVAEGKPVPPGPNYAAIEADLKERNRFIDNFDTNPERFKKILDEYHINQLRDQLASGALNAWLTSRFLGATTKLLLLLLAIGVSLYVEDPMTKLLKSQGKQQAIILTTTFIYFTLDIVVDWIKDLLLWQRVKTCYLRFKKVRAIIEP</sequence>
<accession>A0A5B8UUC6</accession>
<evidence type="ECO:0000313" key="3">
    <source>
        <dbReference type="Proteomes" id="UP000321479"/>
    </source>
</evidence>
<organism evidence="2 3">
    <name type="scientific">Mucilaginibacter ginsenosidivorans</name>
    <dbReference type="NCBI Taxonomy" id="398053"/>
    <lineage>
        <taxon>Bacteria</taxon>
        <taxon>Pseudomonadati</taxon>
        <taxon>Bacteroidota</taxon>
        <taxon>Sphingobacteriia</taxon>
        <taxon>Sphingobacteriales</taxon>
        <taxon>Sphingobacteriaceae</taxon>
        <taxon>Mucilaginibacter</taxon>
    </lineage>
</organism>
<dbReference type="EMBL" id="CP042436">
    <property type="protein sequence ID" value="QEC62522.1"/>
    <property type="molecule type" value="Genomic_DNA"/>
</dbReference>
<dbReference type="AlphaFoldDB" id="A0A5B8UUC6"/>
<keyword evidence="3" id="KW-1185">Reference proteome</keyword>
<feature type="transmembrane region" description="Helical" evidence="1">
    <location>
        <begin position="150"/>
        <end position="170"/>
    </location>
</feature>
<keyword evidence="1" id="KW-0472">Membrane</keyword>
<proteinExistence type="predicted"/>